<evidence type="ECO:0000313" key="2">
    <source>
        <dbReference type="Proteomes" id="UP000276437"/>
    </source>
</evidence>
<gene>
    <name evidence="1" type="ORF">MAMMFC1_00199</name>
</gene>
<name>A0A348AER8_9FIRM</name>
<dbReference type="Proteomes" id="UP000276437">
    <property type="component" value="Chromosome"/>
</dbReference>
<sequence length="343" mass="40058">MEIIIIGAGKAGYLHLNSYLKIIKNNKINKININKIYIFDPQKNNYINTNLLDNKKIDIIEFYSNFKDLLYKVSPNSIVDICVPAPIIEDIMDNIISFGFTKLIVEKPCIVESNKLKNIFSKIQLFIIENYLYSQVTKEGMLYLKNKASLPDNVTIEFSKNRLTDSLNKRGFYNGKAPLVWQLEFPHMIYLCNYLFGNLGKITFSSSSDLIINNQILKNHNSGTVHFSNLKTIFKLVSNLSYPQKKRFLKIDYSDKTSIIFNYSNPNSNEYGFTELNNYGEVIYQKRIENDDMMYTMLLDYLIKLNTNEKINNDRLKRYLNTGIKLKQIIGKEMWECEKTICY</sequence>
<dbReference type="SUPFAM" id="SSF51735">
    <property type="entry name" value="NAD(P)-binding Rossmann-fold domains"/>
    <property type="match status" value="1"/>
</dbReference>
<proteinExistence type="predicted"/>
<dbReference type="OrthoDB" id="9801953at2"/>
<dbReference type="EMBL" id="AP018449">
    <property type="protein sequence ID" value="BBB89566.1"/>
    <property type="molecule type" value="Genomic_DNA"/>
</dbReference>
<dbReference type="KEGG" id="mana:MAMMFC1_00199"/>
<accession>A0A348AER8</accession>
<dbReference type="InterPro" id="IPR036291">
    <property type="entry name" value="NAD(P)-bd_dom_sf"/>
</dbReference>
<keyword evidence="2" id="KW-1185">Reference proteome</keyword>
<reference evidence="1 2" key="1">
    <citation type="journal article" date="2018" name="Int. J. Syst. Evol. Microbiol.">
        <title>Methylomusa anaerophila gen. nov., sp. nov., an anaerobic methanol-utilizing bacterium isolated from a microbial fuel cell.</title>
        <authorList>
            <person name="Amano N."/>
            <person name="Yamamuro A."/>
            <person name="Miyahara M."/>
            <person name="Kouzuma A."/>
            <person name="Abe T."/>
            <person name="Watanabe K."/>
        </authorList>
    </citation>
    <scope>NUCLEOTIDE SEQUENCE [LARGE SCALE GENOMIC DNA]</scope>
    <source>
        <strain evidence="1 2">MMFC1</strain>
    </source>
</reference>
<protein>
    <recommendedName>
        <fullName evidence="3">Gfo/Idh/MocA-like oxidoreductase N-terminal domain-containing protein</fullName>
    </recommendedName>
</protein>
<dbReference type="RefSeq" id="WP_126305698.1">
    <property type="nucleotide sequence ID" value="NZ_AP018449.1"/>
</dbReference>
<organism evidence="1 2">
    <name type="scientific">Methylomusa anaerophila</name>
    <dbReference type="NCBI Taxonomy" id="1930071"/>
    <lineage>
        <taxon>Bacteria</taxon>
        <taxon>Bacillati</taxon>
        <taxon>Bacillota</taxon>
        <taxon>Negativicutes</taxon>
        <taxon>Selenomonadales</taxon>
        <taxon>Sporomusaceae</taxon>
        <taxon>Methylomusa</taxon>
    </lineage>
</organism>
<evidence type="ECO:0000313" key="1">
    <source>
        <dbReference type="EMBL" id="BBB89566.1"/>
    </source>
</evidence>
<dbReference type="AlphaFoldDB" id="A0A348AER8"/>
<evidence type="ECO:0008006" key="3">
    <source>
        <dbReference type="Google" id="ProtNLM"/>
    </source>
</evidence>